<name>A0A2H1VVS4_SPOFR</name>
<sequence length="42" mass="5040">MRHQGTWGPTLIQLKTKFRPKLRKFRTTIPFISNFLILLVNQ</sequence>
<evidence type="ECO:0000313" key="1">
    <source>
        <dbReference type="EMBL" id="SOQ44930.1"/>
    </source>
</evidence>
<reference evidence="1" key="1">
    <citation type="submission" date="2016-07" db="EMBL/GenBank/DDBJ databases">
        <authorList>
            <person name="Bretaudeau A."/>
        </authorList>
    </citation>
    <scope>NUCLEOTIDE SEQUENCE</scope>
    <source>
        <strain evidence="1">Rice</strain>
        <tissue evidence="1">Whole body</tissue>
    </source>
</reference>
<organism evidence="1">
    <name type="scientific">Spodoptera frugiperda</name>
    <name type="common">Fall armyworm</name>
    <dbReference type="NCBI Taxonomy" id="7108"/>
    <lineage>
        <taxon>Eukaryota</taxon>
        <taxon>Metazoa</taxon>
        <taxon>Ecdysozoa</taxon>
        <taxon>Arthropoda</taxon>
        <taxon>Hexapoda</taxon>
        <taxon>Insecta</taxon>
        <taxon>Pterygota</taxon>
        <taxon>Neoptera</taxon>
        <taxon>Endopterygota</taxon>
        <taxon>Lepidoptera</taxon>
        <taxon>Glossata</taxon>
        <taxon>Ditrysia</taxon>
        <taxon>Noctuoidea</taxon>
        <taxon>Noctuidae</taxon>
        <taxon>Amphipyrinae</taxon>
        <taxon>Spodoptera</taxon>
    </lineage>
</organism>
<protein>
    <submittedName>
        <fullName evidence="1">SFRICE_014972</fullName>
    </submittedName>
</protein>
<dbReference type="EMBL" id="ODYU01004737">
    <property type="protein sequence ID" value="SOQ44930.1"/>
    <property type="molecule type" value="Genomic_DNA"/>
</dbReference>
<gene>
    <name evidence="1" type="ORF">SFRICE_014972</name>
</gene>
<proteinExistence type="predicted"/>
<dbReference type="AlphaFoldDB" id="A0A2H1VVS4"/>
<accession>A0A2H1VVS4</accession>